<evidence type="ECO:0000313" key="3">
    <source>
        <dbReference type="EMBL" id="KEA61844.1"/>
    </source>
</evidence>
<dbReference type="eggNOG" id="COG2801">
    <property type="taxonomic scope" value="Bacteria"/>
</dbReference>
<proteinExistence type="predicted"/>
<reference evidence="3 4" key="1">
    <citation type="submission" date="2014-04" db="EMBL/GenBank/DDBJ databases">
        <title>Marinobacterium kochiensis sp. nov., isolated from sediment sample collected from Kochi backwaters in Kerala, India.</title>
        <authorList>
            <person name="Singh A."/>
            <person name="Pinnaka A.K."/>
        </authorList>
    </citation>
    <scope>NUCLEOTIDE SEQUENCE [LARGE SCALE GENOMIC DNA]</scope>
    <source>
        <strain evidence="3 4">AK27</strain>
    </source>
</reference>
<accession>A0A081FTI9</accession>
<comment type="caution">
    <text evidence="3">The sequence shown here is derived from an EMBL/GenBank/DDBJ whole genome shotgun (WGS) entry which is preliminary data.</text>
</comment>
<dbReference type="PROSITE" id="PS50994">
    <property type="entry name" value="INTEGRASE"/>
    <property type="match status" value="1"/>
</dbReference>
<dbReference type="Gene3D" id="3.30.420.10">
    <property type="entry name" value="Ribonuclease H-like superfamily/Ribonuclease H"/>
    <property type="match status" value="1"/>
</dbReference>
<dbReference type="InterPro" id="IPR012337">
    <property type="entry name" value="RNaseH-like_sf"/>
</dbReference>
<sequence>MRTDISIEQADARQCRIGGDLAKITRVDDTFIVVNSTGIPFLLSEHEFNGHVQTGFVSFDAPQQVRAVVPSLSPDDHYQVEYWKPYLTAMDRENYPGSVAVRERVIHAVSLRHAAGKPAPKPSTLYNYYRRYLAAGRSVLAVVNSTQKPSEVRANPALIALFSEVMDDHYLKPTGALSLLRCHQIMQKNFNELSSNKAHPLASEKMISRSQFYNWANHLLLSPKDLSKKLSNKERTVMRRKAVQKFKLDQILERVEVDAATINIGLLDDDGNYLGAPLVYAMIDCYSRSIIGLHVQVGGGERSSSVLHLYRQMLAPNQEAEQYGCENDWPMCGIPSTLVSDSGPGFSSHQVSAFLSQVHIADIKAEVRKPWKKPFVERFFQTCRTQLFSTLNGYVGKRKDQKELDINMKDAACMTLRQFREILIRYIVDDYHQRPHRGLNEHGAGSLTPYQVWKSQARFVPSNIPANAEQFHYIKGVVETRKLQREGVSANGITYQSDELDAVVKEYGLQYPVPCTVLVDDEDVGSVTVLFNDKGVKLIVPAKEDFDHLTGKSVHEYKTWKNSAASQQAISELGQQIPVDETPVHQAANAQKPRKKAKAHNRKTNIDAIQEQAGLMTEMGEADYFDPAANSTTHNDDVFDADDDEEGYESV</sequence>
<dbReference type="GO" id="GO:0015074">
    <property type="term" value="P:DNA integration"/>
    <property type="evidence" value="ECO:0007669"/>
    <property type="project" value="InterPro"/>
</dbReference>
<dbReference type="RefSeq" id="WP_036191938.1">
    <property type="nucleotide sequence ID" value="NZ_JMQN01000059.1"/>
</dbReference>
<dbReference type="InterPro" id="IPR036397">
    <property type="entry name" value="RNaseH_sf"/>
</dbReference>
<protein>
    <submittedName>
        <fullName evidence="3">Transposase</fullName>
    </submittedName>
</protein>
<dbReference type="GO" id="GO:0003676">
    <property type="term" value="F:nucleic acid binding"/>
    <property type="evidence" value="ECO:0007669"/>
    <property type="project" value="InterPro"/>
</dbReference>
<feature type="domain" description="Integrase catalytic" evidence="2">
    <location>
        <begin position="246"/>
        <end position="457"/>
    </location>
</feature>
<evidence type="ECO:0000313" key="4">
    <source>
        <dbReference type="Proteomes" id="UP000028252"/>
    </source>
</evidence>
<dbReference type="InterPro" id="IPR001584">
    <property type="entry name" value="Integrase_cat-core"/>
</dbReference>
<dbReference type="EMBL" id="JMQN01000059">
    <property type="protein sequence ID" value="KEA61844.1"/>
    <property type="molecule type" value="Genomic_DNA"/>
</dbReference>
<keyword evidence="4" id="KW-1185">Reference proteome</keyword>
<gene>
    <name evidence="3" type="ORF">ADIMK_3991</name>
</gene>
<dbReference type="Proteomes" id="UP000028252">
    <property type="component" value="Unassembled WGS sequence"/>
</dbReference>
<dbReference type="STRING" id="1232683.ADIMK_3991"/>
<dbReference type="AlphaFoldDB" id="A0A081FTI9"/>
<dbReference type="OrthoDB" id="501284at2"/>
<dbReference type="SUPFAM" id="SSF53098">
    <property type="entry name" value="Ribonuclease H-like"/>
    <property type="match status" value="1"/>
</dbReference>
<evidence type="ECO:0000259" key="2">
    <source>
        <dbReference type="PROSITE" id="PS50994"/>
    </source>
</evidence>
<evidence type="ECO:0000256" key="1">
    <source>
        <dbReference type="SAM" id="MobiDB-lite"/>
    </source>
</evidence>
<organism evidence="3 4">
    <name type="scientific">Marinobacterium lacunae</name>
    <dbReference type="NCBI Taxonomy" id="1232683"/>
    <lineage>
        <taxon>Bacteria</taxon>
        <taxon>Pseudomonadati</taxon>
        <taxon>Pseudomonadota</taxon>
        <taxon>Gammaproteobacteria</taxon>
        <taxon>Oceanospirillales</taxon>
        <taxon>Oceanospirillaceae</taxon>
        <taxon>Marinobacterium</taxon>
    </lineage>
</organism>
<feature type="compositionally biased region" description="Acidic residues" evidence="1">
    <location>
        <begin position="638"/>
        <end position="651"/>
    </location>
</feature>
<name>A0A081FTI9_9GAMM</name>
<feature type="region of interest" description="Disordered" evidence="1">
    <location>
        <begin position="620"/>
        <end position="651"/>
    </location>
</feature>
<dbReference type="PATRIC" id="fig|1232683.4.peg.3927"/>